<reference evidence="1 2" key="1">
    <citation type="submission" date="2017-09" db="EMBL/GenBank/DDBJ databases">
        <title>Complete Genome Sequences of Two Strains of the Meat Spoilage Bacterium Brochothrix thermosphacta Isolated from Ground Chicken.</title>
        <authorList>
            <person name="Paoli G.C."/>
            <person name="Wijey C."/>
            <person name="Chen C.-Y."/>
            <person name="Nguyen L."/>
            <person name="Yan X."/>
            <person name="Irwin P.L."/>
        </authorList>
    </citation>
    <scope>NUCLEOTIDE SEQUENCE [LARGE SCALE GENOMIC DNA]</scope>
    <source>
        <strain evidence="1 2">BI</strain>
    </source>
</reference>
<evidence type="ECO:0000313" key="2">
    <source>
        <dbReference type="Proteomes" id="UP000243591"/>
    </source>
</evidence>
<keyword evidence="2" id="KW-1185">Reference proteome</keyword>
<dbReference type="AlphaFoldDB" id="A0A291BVV2"/>
<evidence type="ECO:0000313" key="1">
    <source>
        <dbReference type="EMBL" id="ATF25358.1"/>
    </source>
</evidence>
<dbReference type="InterPro" id="IPR021130">
    <property type="entry name" value="PRib-ATP_PPHydrolase-like"/>
</dbReference>
<dbReference type="KEGG" id="bths:CNY62_02530"/>
<gene>
    <name evidence="1" type="ORF">CNY62_02530</name>
</gene>
<dbReference type="Gene3D" id="1.10.287.1080">
    <property type="entry name" value="MazG-like"/>
    <property type="match status" value="1"/>
</dbReference>
<dbReference type="CDD" id="cd11540">
    <property type="entry name" value="NTP-PPase_u3"/>
    <property type="match status" value="1"/>
</dbReference>
<dbReference type="Proteomes" id="UP000243591">
    <property type="component" value="Chromosome"/>
</dbReference>
<sequence length="96" mass="10769">MFKLIEQWATDRNLHTADPNKQMLKLMEETGELASAMARSNDALTKDAVGDIVVVLTVLCTQLNISVEECIRIAYDEIKDRKGKMVNGVFIKEADL</sequence>
<dbReference type="SUPFAM" id="SSF101386">
    <property type="entry name" value="all-alpha NTP pyrophosphatases"/>
    <property type="match status" value="1"/>
</dbReference>
<proteinExistence type="predicted"/>
<protein>
    <submittedName>
        <fullName evidence="1">Uncharacterized protein</fullName>
    </submittedName>
</protein>
<dbReference type="Pfam" id="PF01503">
    <property type="entry name" value="PRA-PH"/>
    <property type="match status" value="1"/>
</dbReference>
<organism evidence="1 2">
    <name type="scientific">Brochothrix thermosphacta</name>
    <name type="common">Microbacterium thermosphactum</name>
    <dbReference type="NCBI Taxonomy" id="2756"/>
    <lineage>
        <taxon>Bacteria</taxon>
        <taxon>Bacillati</taxon>
        <taxon>Bacillota</taxon>
        <taxon>Bacilli</taxon>
        <taxon>Bacillales</taxon>
        <taxon>Listeriaceae</taxon>
        <taxon>Brochothrix</taxon>
    </lineage>
</organism>
<accession>A0A291BVV2</accession>
<dbReference type="RefSeq" id="WP_096699269.1">
    <property type="nucleotide sequence ID" value="NZ_CP023483.1"/>
</dbReference>
<dbReference type="OrthoDB" id="706686at2"/>
<dbReference type="EMBL" id="CP023483">
    <property type="protein sequence ID" value="ATF25358.1"/>
    <property type="molecule type" value="Genomic_DNA"/>
</dbReference>
<name>A0A291BVV2_BROTH</name>